<keyword evidence="2" id="KW-0949">S-adenosyl-L-methionine</keyword>
<sequence>MQNRGHLIMDLLTDDSFFNGKISIRQNKLGYRFSVDSVLLASYVKSAAGDKVLDIGTGCGIISLILAYRNPGIEIYGIEVQKSLADLAALNVKNNCMEEQIKIVYTDVKNLKKSMLSGSPDIIVCNPPYRKANSGRVNPDNQRALARHEIMISLPEIFESASRLMDISSKFIMIYPSERIADIIAYMRLSGIEPKCFKFIYSKNNSESKLVIAEGVKGGRAGAKVTAPLVIYKDDGSYTDEVKNMFIP</sequence>
<dbReference type="SUPFAM" id="SSF53335">
    <property type="entry name" value="S-adenosyl-L-methionine-dependent methyltransferases"/>
    <property type="match status" value="1"/>
</dbReference>
<dbReference type="PROSITE" id="PS00092">
    <property type="entry name" value="N6_MTASE"/>
    <property type="match status" value="1"/>
</dbReference>
<evidence type="ECO:0000256" key="2">
    <source>
        <dbReference type="ARBA" id="ARBA00022691"/>
    </source>
</evidence>
<dbReference type="PANTHER" id="PTHR47739">
    <property type="entry name" value="TRNA1(VAL) (ADENINE(37)-N6)-METHYLTRANSFERASE"/>
    <property type="match status" value="1"/>
</dbReference>
<gene>
    <name evidence="4" type="ORF">N47_Q17530</name>
</gene>
<organism evidence="4">
    <name type="scientific">uncultured Desulfobacterium sp</name>
    <dbReference type="NCBI Taxonomy" id="201089"/>
    <lineage>
        <taxon>Bacteria</taxon>
        <taxon>Pseudomonadati</taxon>
        <taxon>Thermodesulfobacteriota</taxon>
        <taxon>Desulfobacteria</taxon>
        <taxon>Desulfobacterales</taxon>
        <taxon>Desulfobacteriaceae</taxon>
        <taxon>Desulfobacterium</taxon>
        <taxon>environmental samples</taxon>
    </lineage>
</organism>
<protein>
    <recommendedName>
        <fullName evidence="3">Methyltransferase small domain-containing protein</fullName>
    </recommendedName>
</protein>
<keyword evidence="1" id="KW-0489">Methyltransferase</keyword>
<dbReference type="Pfam" id="PF05175">
    <property type="entry name" value="MTS"/>
    <property type="match status" value="1"/>
</dbReference>
<name>E1YIN6_9BACT</name>
<dbReference type="Gene3D" id="3.40.50.150">
    <property type="entry name" value="Vaccinia Virus protein VP39"/>
    <property type="match status" value="1"/>
</dbReference>
<dbReference type="EMBL" id="FR695875">
    <property type="protein sequence ID" value="CBX30430.1"/>
    <property type="molecule type" value="Genomic_DNA"/>
</dbReference>
<evidence type="ECO:0000259" key="3">
    <source>
        <dbReference type="Pfam" id="PF05175"/>
    </source>
</evidence>
<dbReference type="PANTHER" id="PTHR47739:SF1">
    <property type="entry name" value="TRNA1(VAL) (ADENINE(37)-N6)-METHYLTRANSFERASE"/>
    <property type="match status" value="1"/>
</dbReference>
<reference evidence="4" key="1">
    <citation type="journal article" date="2011" name="Environ. Microbiol.">
        <title>Genomic insights into the metabolic potential of the polycyclic aromatic hydrocarbon degrading sulfate-reducing Deltaproteobacterium N47.</title>
        <authorList>
            <person name="Bergmann F."/>
            <person name="Selesi D."/>
            <person name="Weinmaier T."/>
            <person name="Tischler P."/>
            <person name="Rattei T."/>
            <person name="Meckenstock R.U."/>
        </authorList>
    </citation>
    <scope>NUCLEOTIDE SEQUENCE</scope>
</reference>
<evidence type="ECO:0000313" key="4">
    <source>
        <dbReference type="EMBL" id="CBX30430.1"/>
    </source>
</evidence>
<keyword evidence="1" id="KW-0808">Transferase</keyword>
<proteinExistence type="predicted"/>
<dbReference type="GO" id="GO:0003676">
    <property type="term" value="F:nucleic acid binding"/>
    <property type="evidence" value="ECO:0007669"/>
    <property type="project" value="InterPro"/>
</dbReference>
<feature type="domain" description="Methyltransferase small" evidence="3">
    <location>
        <begin position="37"/>
        <end position="133"/>
    </location>
</feature>
<accession>E1YIN6</accession>
<evidence type="ECO:0000256" key="1">
    <source>
        <dbReference type="ARBA" id="ARBA00022603"/>
    </source>
</evidence>
<dbReference type="CDD" id="cd02440">
    <property type="entry name" value="AdoMet_MTases"/>
    <property type="match status" value="1"/>
</dbReference>
<dbReference type="InterPro" id="IPR029063">
    <property type="entry name" value="SAM-dependent_MTases_sf"/>
</dbReference>
<dbReference type="GO" id="GO:0032259">
    <property type="term" value="P:methylation"/>
    <property type="evidence" value="ECO:0007669"/>
    <property type="project" value="UniProtKB-KW"/>
</dbReference>
<dbReference type="GO" id="GO:0008170">
    <property type="term" value="F:N-methyltransferase activity"/>
    <property type="evidence" value="ECO:0007669"/>
    <property type="project" value="UniProtKB-ARBA"/>
</dbReference>
<dbReference type="InterPro" id="IPR007848">
    <property type="entry name" value="Small_mtfrase_dom"/>
</dbReference>
<dbReference type="GO" id="GO:0008757">
    <property type="term" value="F:S-adenosylmethionine-dependent methyltransferase activity"/>
    <property type="evidence" value="ECO:0007669"/>
    <property type="project" value="UniProtKB-ARBA"/>
</dbReference>
<dbReference type="InterPro" id="IPR002052">
    <property type="entry name" value="DNA_methylase_N6_adenine_CS"/>
</dbReference>
<dbReference type="AlphaFoldDB" id="E1YIN6"/>
<dbReference type="InterPro" id="IPR050210">
    <property type="entry name" value="tRNA_Adenine-N(6)_MTase"/>
</dbReference>